<dbReference type="EMBL" id="JADFTS010000004">
    <property type="protein sequence ID" value="KAF9612386.1"/>
    <property type="molecule type" value="Genomic_DNA"/>
</dbReference>
<gene>
    <name evidence="1" type="ORF">IFM89_039304</name>
</gene>
<comment type="caution">
    <text evidence="1">The sequence shown here is derived from an EMBL/GenBank/DDBJ whole genome shotgun (WGS) entry which is preliminary data.</text>
</comment>
<feature type="non-terminal residue" evidence="1">
    <location>
        <position position="1"/>
    </location>
</feature>
<proteinExistence type="predicted"/>
<sequence length="62" mass="7193">MVKLFRGTKKDTTVGERKLTNPRLFGMHGIFKMGQSRDDRSKRVTLKVDESDIMFALQVHIQ</sequence>
<reference evidence="1 2" key="1">
    <citation type="submission" date="2020-10" db="EMBL/GenBank/DDBJ databases">
        <title>The Coptis chinensis genome and diversification of protoberbering-type alkaloids.</title>
        <authorList>
            <person name="Wang B."/>
            <person name="Shu S."/>
            <person name="Song C."/>
            <person name="Liu Y."/>
        </authorList>
    </citation>
    <scope>NUCLEOTIDE SEQUENCE [LARGE SCALE GENOMIC DNA]</scope>
    <source>
        <strain evidence="1">HL-2020</strain>
        <tissue evidence="1">Leaf</tissue>
    </source>
</reference>
<dbReference type="OrthoDB" id="1926878at2759"/>
<evidence type="ECO:0000313" key="2">
    <source>
        <dbReference type="Proteomes" id="UP000631114"/>
    </source>
</evidence>
<dbReference type="Proteomes" id="UP000631114">
    <property type="component" value="Unassembled WGS sequence"/>
</dbReference>
<protein>
    <submittedName>
        <fullName evidence="1">Uncharacterized protein</fullName>
    </submittedName>
</protein>
<dbReference type="AlphaFoldDB" id="A0A835M6E2"/>
<evidence type="ECO:0000313" key="1">
    <source>
        <dbReference type="EMBL" id="KAF9612386.1"/>
    </source>
</evidence>
<accession>A0A835M6E2</accession>
<name>A0A835M6E2_9MAGN</name>
<keyword evidence="2" id="KW-1185">Reference proteome</keyword>
<organism evidence="1 2">
    <name type="scientific">Coptis chinensis</name>
    <dbReference type="NCBI Taxonomy" id="261450"/>
    <lineage>
        <taxon>Eukaryota</taxon>
        <taxon>Viridiplantae</taxon>
        <taxon>Streptophyta</taxon>
        <taxon>Embryophyta</taxon>
        <taxon>Tracheophyta</taxon>
        <taxon>Spermatophyta</taxon>
        <taxon>Magnoliopsida</taxon>
        <taxon>Ranunculales</taxon>
        <taxon>Ranunculaceae</taxon>
        <taxon>Coptidoideae</taxon>
        <taxon>Coptis</taxon>
    </lineage>
</organism>